<sequence length="282" mass="30489">MTRATTTARRTVTLQQRPAARVRRRRLPVWAQSLALLVVLLAVWEAFSGRLVDPFYLPAPSAIADALAESAVAGTLWANLWTTVQETAIGFLIGALAALVAGIVFGRSPRVAAVLDPFLVALNATPRVALAPLFVVWFGIGFLSKVILVITMVFFIVFYNTFQGVRSVDATYLRVATVMGASQRQIFRTVILPAATPLIVLGLKLSIPFALIGAVIGEFIASSAGLGYQIKLASNTYDTAGTMAGIFVLMVVAVLIDLVLNRIARRVLFWQPESTERTTNTL</sequence>
<feature type="transmembrane region" description="Helical" evidence="7">
    <location>
        <begin position="118"/>
        <end position="140"/>
    </location>
</feature>
<evidence type="ECO:0000256" key="3">
    <source>
        <dbReference type="ARBA" id="ARBA00022475"/>
    </source>
</evidence>
<evidence type="ECO:0000256" key="2">
    <source>
        <dbReference type="ARBA" id="ARBA00022448"/>
    </source>
</evidence>
<keyword evidence="2 7" id="KW-0813">Transport</keyword>
<feature type="transmembrane region" description="Helical" evidence="7">
    <location>
        <begin position="240"/>
        <end position="260"/>
    </location>
</feature>
<name>A0A1M6TRR8_PSETH</name>
<evidence type="ECO:0000313" key="10">
    <source>
        <dbReference type="Proteomes" id="UP000184363"/>
    </source>
</evidence>
<dbReference type="PANTHER" id="PTHR30151:SF20">
    <property type="entry name" value="ABC TRANSPORTER PERMEASE PROTEIN HI_0355-RELATED"/>
    <property type="match status" value="1"/>
</dbReference>
<feature type="transmembrane region" description="Helical" evidence="7">
    <location>
        <begin position="27"/>
        <end position="47"/>
    </location>
</feature>
<feature type="domain" description="ABC transmembrane type-1" evidence="8">
    <location>
        <begin position="80"/>
        <end position="260"/>
    </location>
</feature>
<dbReference type="Proteomes" id="UP000184363">
    <property type="component" value="Unassembled WGS sequence"/>
</dbReference>
<feature type="transmembrane region" description="Helical" evidence="7">
    <location>
        <begin position="186"/>
        <end position="203"/>
    </location>
</feature>
<dbReference type="InterPro" id="IPR000515">
    <property type="entry name" value="MetI-like"/>
</dbReference>
<keyword evidence="10" id="KW-1185">Reference proteome</keyword>
<organism evidence="9 10">
    <name type="scientific">Pseudonocardia thermophila</name>
    <dbReference type="NCBI Taxonomy" id="1848"/>
    <lineage>
        <taxon>Bacteria</taxon>
        <taxon>Bacillati</taxon>
        <taxon>Actinomycetota</taxon>
        <taxon>Actinomycetes</taxon>
        <taxon>Pseudonocardiales</taxon>
        <taxon>Pseudonocardiaceae</taxon>
        <taxon>Pseudonocardia</taxon>
    </lineage>
</organism>
<reference evidence="9 10" key="1">
    <citation type="submission" date="2016-11" db="EMBL/GenBank/DDBJ databases">
        <authorList>
            <person name="Jaros S."/>
            <person name="Januszkiewicz K."/>
            <person name="Wedrychowicz H."/>
        </authorList>
    </citation>
    <scope>NUCLEOTIDE SEQUENCE [LARGE SCALE GENOMIC DNA]</scope>
    <source>
        <strain evidence="9 10">DSM 43832</strain>
    </source>
</reference>
<accession>A0A1M6TRR8</accession>
<evidence type="ECO:0000256" key="4">
    <source>
        <dbReference type="ARBA" id="ARBA00022692"/>
    </source>
</evidence>
<dbReference type="STRING" id="1848.SAMN05443637_108208"/>
<keyword evidence="4 7" id="KW-0812">Transmembrane</keyword>
<dbReference type="SUPFAM" id="SSF161098">
    <property type="entry name" value="MetI-like"/>
    <property type="match status" value="1"/>
</dbReference>
<keyword evidence="3" id="KW-1003">Cell membrane</keyword>
<feature type="transmembrane region" description="Helical" evidence="7">
    <location>
        <begin position="146"/>
        <end position="165"/>
    </location>
</feature>
<dbReference type="Gene3D" id="1.10.3720.10">
    <property type="entry name" value="MetI-like"/>
    <property type="match status" value="1"/>
</dbReference>
<evidence type="ECO:0000259" key="8">
    <source>
        <dbReference type="PROSITE" id="PS50928"/>
    </source>
</evidence>
<dbReference type="RefSeq" id="WP_084754867.1">
    <property type="nucleotide sequence ID" value="NZ_FRAP01000008.1"/>
</dbReference>
<evidence type="ECO:0000256" key="7">
    <source>
        <dbReference type="RuleBase" id="RU363032"/>
    </source>
</evidence>
<dbReference type="Pfam" id="PF00528">
    <property type="entry name" value="BPD_transp_1"/>
    <property type="match status" value="1"/>
</dbReference>
<dbReference type="OrthoDB" id="7274389at2"/>
<dbReference type="GO" id="GO:0005886">
    <property type="term" value="C:plasma membrane"/>
    <property type="evidence" value="ECO:0007669"/>
    <property type="project" value="UniProtKB-SubCell"/>
</dbReference>
<evidence type="ECO:0000313" key="9">
    <source>
        <dbReference type="EMBL" id="SHK59603.1"/>
    </source>
</evidence>
<dbReference type="EMBL" id="FRAP01000008">
    <property type="protein sequence ID" value="SHK59603.1"/>
    <property type="molecule type" value="Genomic_DNA"/>
</dbReference>
<keyword evidence="6 7" id="KW-0472">Membrane</keyword>
<keyword evidence="5 7" id="KW-1133">Transmembrane helix</keyword>
<feature type="transmembrane region" description="Helical" evidence="7">
    <location>
        <begin position="87"/>
        <end position="106"/>
    </location>
</feature>
<comment type="similarity">
    <text evidence="7">Belongs to the binding-protein-dependent transport system permease family.</text>
</comment>
<protein>
    <submittedName>
        <fullName evidence="9">NitT/TauT family transport system permease protein</fullName>
    </submittedName>
</protein>
<dbReference type="CDD" id="cd06261">
    <property type="entry name" value="TM_PBP2"/>
    <property type="match status" value="1"/>
</dbReference>
<evidence type="ECO:0000256" key="6">
    <source>
        <dbReference type="ARBA" id="ARBA00023136"/>
    </source>
</evidence>
<proteinExistence type="inferred from homology"/>
<dbReference type="PANTHER" id="PTHR30151">
    <property type="entry name" value="ALKANE SULFONATE ABC TRANSPORTER-RELATED, MEMBRANE SUBUNIT"/>
    <property type="match status" value="1"/>
</dbReference>
<evidence type="ECO:0000256" key="1">
    <source>
        <dbReference type="ARBA" id="ARBA00004651"/>
    </source>
</evidence>
<evidence type="ECO:0000256" key="5">
    <source>
        <dbReference type="ARBA" id="ARBA00022989"/>
    </source>
</evidence>
<comment type="subcellular location">
    <subcellularLocation>
        <location evidence="1 7">Cell membrane</location>
        <topology evidence="1 7">Multi-pass membrane protein</topology>
    </subcellularLocation>
</comment>
<dbReference type="PROSITE" id="PS50928">
    <property type="entry name" value="ABC_TM1"/>
    <property type="match status" value="1"/>
</dbReference>
<dbReference type="AlphaFoldDB" id="A0A1M6TRR8"/>
<dbReference type="InterPro" id="IPR035906">
    <property type="entry name" value="MetI-like_sf"/>
</dbReference>
<gene>
    <name evidence="9" type="ORF">SAMN05443637_108208</name>
</gene>
<dbReference type="GO" id="GO:0055085">
    <property type="term" value="P:transmembrane transport"/>
    <property type="evidence" value="ECO:0007669"/>
    <property type="project" value="InterPro"/>
</dbReference>